<feature type="domain" description="Cytochrome b5 heme-binding" evidence="8">
    <location>
        <begin position="65"/>
        <end position="159"/>
    </location>
</feature>
<keyword evidence="5" id="KW-0408">Iron</keyword>
<evidence type="ECO:0000313" key="10">
    <source>
        <dbReference type="Proteomes" id="UP000192257"/>
    </source>
</evidence>
<evidence type="ECO:0000256" key="7">
    <source>
        <dbReference type="SAM" id="Phobius"/>
    </source>
</evidence>
<comment type="subcellular location">
    <subcellularLocation>
        <location evidence="1">Endoplasmic reticulum</location>
    </subcellularLocation>
</comment>
<evidence type="ECO:0000256" key="6">
    <source>
        <dbReference type="ARBA" id="ARBA00038357"/>
    </source>
</evidence>
<evidence type="ECO:0000313" key="9">
    <source>
        <dbReference type="EMBL" id="ORC93704.1"/>
    </source>
</evidence>
<accession>A0A1X0P9U9</accession>
<organism evidence="9 10">
    <name type="scientific">Trypanosoma theileri</name>
    <dbReference type="NCBI Taxonomy" id="67003"/>
    <lineage>
        <taxon>Eukaryota</taxon>
        <taxon>Discoba</taxon>
        <taxon>Euglenozoa</taxon>
        <taxon>Kinetoplastea</taxon>
        <taxon>Metakinetoplastina</taxon>
        <taxon>Trypanosomatida</taxon>
        <taxon>Trypanosomatidae</taxon>
        <taxon>Trypanosoma</taxon>
    </lineage>
</organism>
<evidence type="ECO:0000256" key="4">
    <source>
        <dbReference type="ARBA" id="ARBA00022824"/>
    </source>
</evidence>
<evidence type="ECO:0000256" key="5">
    <source>
        <dbReference type="ARBA" id="ARBA00023004"/>
    </source>
</evidence>
<keyword evidence="3" id="KW-0479">Metal-binding</keyword>
<dbReference type="EMBL" id="NBCO01000001">
    <property type="protein sequence ID" value="ORC93704.1"/>
    <property type="molecule type" value="Genomic_DNA"/>
</dbReference>
<evidence type="ECO:0000256" key="1">
    <source>
        <dbReference type="ARBA" id="ARBA00004240"/>
    </source>
</evidence>
<keyword evidence="7" id="KW-1133">Transmembrane helix</keyword>
<dbReference type="AlphaFoldDB" id="A0A1X0P9U9"/>
<sequence length="167" mass="18829">MFSKPNGTVIAAVTAAAAVGVLCPLLLIRFLNAGADKKKEGSNYPHGKREKRVIRSVESIEHRPFTREDLAEHDGVKKNSIYVSLKLVVYEVAPQFYGPGQPYHLYAGREISRSLAKSDLTGKELDKDWVPGSSEEELQQLDQWIEKFKAKYPVVGWYVPDEKFYSV</sequence>
<dbReference type="VEuPathDB" id="TriTrypDB:TM35_000015810"/>
<evidence type="ECO:0000259" key="8">
    <source>
        <dbReference type="SMART" id="SM01117"/>
    </source>
</evidence>
<keyword evidence="10" id="KW-1185">Reference proteome</keyword>
<comment type="similarity">
    <text evidence="6">Belongs to the cytochrome b5 family. MAPR subfamily.</text>
</comment>
<evidence type="ECO:0000256" key="3">
    <source>
        <dbReference type="ARBA" id="ARBA00022723"/>
    </source>
</evidence>
<dbReference type="InterPro" id="IPR050577">
    <property type="entry name" value="MAPR/NEUFC/NENF-like"/>
</dbReference>
<dbReference type="SMART" id="SM01117">
    <property type="entry name" value="Cyt-b5"/>
    <property type="match status" value="1"/>
</dbReference>
<dbReference type="PANTHER" id="PTHR10281:SF72">
    <property type="entry name" value="NEUDESIN"/>
    <property type="match status" value="1"/>
</dbReference>
<dbReference type="InterPro" id="IPR036400">
    <property type="entry name" value="Cyt_B5-like_heme/steroid_sf"/>
</dbReference>
<dbReference type="GO" id="GO:0005783">
    <property type="term" value="C:endoplasmic reticulum"/>
    <property type="evidence" value="ECO:0007669"/>
    <property type="project" value="UniProtKB-SubCell"/>
</dbReference>
<dbReference type="Proteomes" id="UP000192257">
    <property type="component" value="Unassembled WGS sequence"/>
</dbReference>
<gene>
    <name evidence="9" type="ORF">TM35_000015810</name>
</gene>
<keyword evidence="7" id="KW-0812">Transmembrane</keyword>
<keyword evidence="7" id="KW-0472">Membrane</keyword>
<feature type="transmembrane region" description="Helical" evidence="7">
    <location>
        <begin position="6"/>
        <end position="28"/>
    </location>
</feature>
<dbReference type="OrthoDB" id="547796at2759"/>
<dbReference type="PANTHER" id="PTHR10281">
    <property type="entry name" value="MEMBRANE-ASSOCIATED PROGESTERONE RECEPTOR COMPONENT-RELATED"/>
    <property type="match status" value="1"/>
</dbReference>
<dbReference type="RefSeq" id="XP_028887770.1">
    <property type="nucleotide sequence ID" value="XM_029021262.1"/>
</dbReference>
<keyword evidence="2" id="KW-0349">Heme</keyword>
<comment type="caution">
    <text evidence="9">The sequence shown here is derived from an EMBL/GenBank/DDBJ whole genome shotgun (WGS) entry which is preliminary data.</text>
</comment>
<dbReference type="SUPFAM" id="SSF55856">
    <property type="entry name" value="Cytochrome b5-like heme/steroid binding domain"/>
    <property type="match status" value="1"/>
</dbReference>
<dbReference type="GO" id="GO:0046872">
    <property type="term" value="F:metal ion binding"/>
    <property type="evidence" value="ECO:0007669"/>
    <property type="project" value="UniProtKB-KW"/>
</dbReference>
<dbReference type="GO" id="GO:0016020">
    <property type="term" value="C:membrane"/>
    <property type="evidence" value="ECO:0007669"/>
    <property type="project" value="TreeGrafter"/>
</dbReference>
<dbReference type="Gene3D" id="3.10.120.10">
    <property type="entry name" value="Cytochrome b5-like heme/steroid binding domain"/>
    <property type="match status" value="1"/>
</dbReference>
<proteinExistence type="inferred from homology"/>
<evidence type="ECO:0000256" key="2">
    <source>
        <dbReference type="ARBA" id="ARBA00022617"/>
    </source>
</evidence>
<reference evidence="9 10" key="1">
    <citation type="submission" date="2017-03" db="EMBL/GenBank/DDBJ databases">
        <title>An alternative strategy for trypanosome survival in the mammalian bloodstream revealed through genome and transcriptome analysis of the ubiquitous bovine parasite Trypanosoma (Megatrypanum) theileri.</title>
        <authorList>
            <person name="Kelly S."/>
            <person name="Ivens A."/>
            <person name="Mott A."/>
            <person name="O'Neill E."/>
            <person name="Emms D."/>
            <person name="Macleod O."/>
            <person name="Voorheis P."/>
            <person name="Matthews J."/>
            <person name="Matthews K."/>
            <person name="Carrington M."/>
        </authorList>
    </citation>
    <scope>NUCLEOTIDE SEQUENCE [LARGE SCALE GENOMIC DNA]</scope>
    <source>
        <strain evidence="9">Edinburgh</strain>
    </source>
</reference>
<dbReference type="InterPro" id="IPR001199">
    <property type="entry name" value="Cyt_B5-like_heme/steroid-bd"/>
</dbReference>
<dbReference type="STRING" id="67003.A0A1X0P9U9"/>
<name>A0A1X0P9U9_9TRYP</name>
<dbReference type="GeneID" id="39981042"/>
<keyword evidence="4" id="KW-0256">Endoplasmic reticulum</keyword>
<protein>
    <recommendedName>
        <fullName evidence="8">Cytochrome b5 heme-binding domain-containing protein</fullName>
    </recommendedName>
</protein>